<dbReference type="InterPro" id="IPR011050">
    <property type="entry name" value="Pectin_lyase_fold/virulence"/>
</dbReference>
<evidence type="ECO:0000259" key="2">
    <source>
        <dbReference type="Pfam" id="PF13205"/>
    </source>
</evidence>
<feature type="domain" description="SbsA Ig-like" evidence="2">
    <location>
        <begin position="719"/>
        <end position="821"/>
    </location>
</feature>
<dbReference type="InterPro" id="IPR032812">
    <property type="entry name" value="SbsA_Ig"/>
</dbReference>
<proteinExistence type="predicted"/>
<dbReference type="Pfam" id="PF13205">
    <property type="entry name" value="Big_5"/>
    <property type="match status" value="1"/>
</dbReference>
<gene>
    <name evidence="3" type="ORF">BFL28_10535</name>
</gene>
<evidence type="ECO:0000256" key="1">
    <source>
        <dbReference type="ARBA" id="ARBA00022729"/>
    </source>
</evidence>
<keyword evidence="1" id="KW-0732">Signal</keyword>
<reference evidence="3 4" key="1">
    <citation type="submission" date="2016-08" db="EMBL/GenBank/DDBJ databases">
        <title>Draft genome of the agarase producing Sphingomonas sp. MCT13.</title>
        <authorList>
            <person name="D'Andrea M.M."/>
            <person name="Rossolini G.M."/>
            <person name="Thaller M.C."/>
        </authorList>
    </citation>
    <scope>NUCLEOTIDE SEQUENCE [LARGE SCALE GENOMIC DNA]</scope>
    <source>
        <strain evidence="3 4">MCT13</strain>
    </source>
</reference>
<protein>
    <recommendedName>
        <fullName evidence="2">SbsA Ig-like domain-containing protein</fullName>
    </recommendedName>
</protein>
<dbReference type="EMBL" id="MDDS01000006">
    <property type="protein sequence ID" value="ODP39242.1"/>
    <property type="molecule type" value="Genomic_DNA"/>
</dbReference>
<sequence length="1062" mass="110608">MNGATPVTPGSTITVAPGTYDTRSLAFTGQPSNVRWQAADPGNRPVFTGWKIAPTNFASTGGHLQFGNINFDMPLPALGPAGSATGAIFWSPLPSTLHSMILGAGSSLDALTIEDFDATGNMLPWHLGGRMTHNNPFMSLSGAKNVTIRRGTIRRNRAGVEINGVSGLLIEDVHFTEQHTDPIALQNGVGHCENIVVRNNHFTLPSGDTANHHSDIIQLQPIAGPYQIRNVDIQGNTASALVPVLCAQLDPTHTQVFPSLQGVSAASGNQTITLPTSPANGTIWAYMRTDASANTCVVVPGGTNTLSSGASQALAQNNVVIFTYSSGTGQWAVEVTGQTFGQVVAARWHAQEIRLAVGTTSFTIDLPAASDGMRQYLFRCNVAGGGTVTFTLAGSDTYSEGALPIVTAAGQAPTFVSNGTSQWSPLPLGYRAWFVQRNGSFTLGNNERDLVTKLNATNGNLTATLPANGSGVYHIGREDGSANVCKVIASGGNTITYNGAPVTEVALVQGYGFDITGDGAGGWTVFEQTPTYTFMFGNSGNYDNFRCFGNIGLVFGDFYRAEVAFKQAVFNNTVLRLALDDANGDGVIGRYENNSGSQQNVIQLSGADAYGERNFGTGYISLGGYGPFGGGAAVPGKIKNNLMLATANSNDIVTALAPYLNGTDRTFYRPLSRSEVVAVARAKAGGALDGTFIGASGTNDTNGFYNFAVGQVNTGILPRPAVATTSPLAGATVGLDQSFQFTFDTFIKAGTGNVTLWNATDGVAVETFNVATGAGSAGGTIVFTIDGFTIDPSENLAGGKTYHVRIESSAIVGQSYGTTYAGVADGTFAFVADSGVVTAYTPLTADKGAYLTRTGAINANAAIKKAVFAFEARLVPNANAIHSLFIVDRTQDFNASIVQSSGELRMTYGASSWRVASAVPVSGTTRKRIIMTVDTTQATIADGVKVYIDGALATLTSTAWTQNTALVGTDAATVVRAMMGANSVFNGEVAFIYFDALADGAPLPNLADAAVRAKFDPGQIGANGQGPTGSVPLFYKTGDRAAWEAANNLGTLSSFAKTGSFL</sequence>
<evidence type="ECO:0000313" key="4">
    <source>
        <dbReference type="Proteomes" id="UP000094487"/>
    </source>
</evidence>
<dbReference type="SUPFAM" id="SSF51126">
    <property type="entry name" value="Pectin lyase-like"/>
    <property type="match status" value="1"/>
</dbReference>
<accession>A0A1E3LZM6</accession>
<comment type="caution">
    <text evidence="3">The sequence shown here is derived from an EMBL/GenBank/DDBJ whole genome shotgun (WGS) entry which is preliminary data.</text>
</comment>
<dbReference type="AlphaFoldDB" id="A0A1E3LZM6"/>
<evidence type="ECO:0000313" key="3">
    <source>
        <dbReference type="EMBL" id="ODP39242.1"/>
    </source>
</evidence>
<dbReference type="STRING" id="1888892.BFL28_10535"/>
<name>A0A1E3LZM6_9SPHN</name>
<dbReference type="Proteomes" id="UP000094487">
    <property type="component" value="Unassembled WGS sequence"/>
</dbReference>
<organism evidence="3 4">
    <name type="scientific">Sphingomonas turrisvirgatae</name>
    <dbReference type="NCBI Taxonomy" id="1888892"/>
    <lineage>
        <taxon>Bacteria</taxon>
        <taxon>Pseudomonadati</taxon>
        <taxon>Pseudomonadota</taxon>
        <taxon>Alphaproteobacteria</taxon>
        <taxon>Sphingomonadales</taxon>
        <taxon>Sphingomonadaceae</taxon>
        <taxon>Sphingomonas</taxon>
    </lineage>
</organism>
<keyword evidence="4" id="KW-1185">Reference proteome</keyword>